<keyword evidence="2" id="KW-0560">Oxidoreductase</keyword>
<evidence type="ECO:0000313" key="4">
    <source>
        <dbReference type="Proteomes" id="UP000611500"/>
    </source>
</evidence>
<keyword evidence="4" id="KW-1185">Reference proteome</keyword>
<dbReference type="NCBIfam" id="NF005559">
    <property type="entry name" value="PRK07231.1"/>
    <property type="match status" value="1"/>
</dbReference>
<evidence type="ECO:0000256" key="2">
    <source>
        <dbReference type="ARBA" id="ARBA00023002"/>
    </source>
</evidence>
<dbReference type="Proteomes" id="UP000611500">
    <property type="component" value="Unassembled WGS sequence"/>
</dbReference>
<dbReference type="PROSITE" id="PS00061">
    <property type="entry name" value="ADH_SHORT"/>
    <property type="match status" value="1"/>
</dbReference>
<dbReference type="PANTHER" id="PTHR43639:SF1">
    <property type="entry name" value="SHORT-CHAIN DEHYDROGENASE_REDUCTASE FAMILY PROTEIN"/>
    <property type="match status" value="1"/>
</dbReference>
<dbReference type="FunFam" id="3.40.50.720:FF:000084">
    <property type="entry name" value="Short-chain dehydrogenase reductase"/>
    <property type="match status" value="1"/>
</dbReference>
<dbReference type="CDD" id="cd05233">
    <property type="entry name" value="SDR_c"/>
    <property type="match status" value="1"/>
</dbReference>
<proteinExistence type="inferred from homology"/>
<protein>
    <submittedName>
        <fullName evidence="3">Short-chain dehydrogenase</fullName>
    </submittedName>
</protein>
<dbReference type="RefSeq" id="WP_028093659.1">
    <property type="nucleotide sequence ID" value="NZ_BNAP01000007.1"/>
</dbReference>
<comment type="similarity">
    <text evidence="1">Belongs to the short-chain dehydrogenases/reductases (SDR) family.</text>
</comment>
<reference evidence="3" key="2">
    <citation type="submission" date="2020-09" db="EMBL/GenBank/DDBJ databases">
        <authorList>
            <person name="Sun Q."/>
            <person name="Zhou Y."/>
        </authorList>
    </citation>
    <scope>NUCLEOTIDE SEQUENCE</scope>
    <source>
        <strain evidence="3">CGMCC 1.7081</strain>
    </source>
</reference>
<reference evidence="3" key="1">
    <citation type="journal article" date="2014" name="Int. J. Syst. Evol. Microbiol.">
        <title>Complete genome sequence of Corynebacterium casei LMG S-19264T (=DSM 44701T), isolated from a smear-ripened cheese.</title>
        <authorList>
            <consortium name="US DOE Joint Genome Institute (JGI-PGF)"/>
            <person name="Walter F."/>
            <person name="Albersmeier A."/>
            <person name="Kalinowski J."/>
            <person name="Ruckert C."/>
        </authorList>
    </citation>
    <scope>NUCLEOTIDE SEQUENCE</scope>
    <source>
        <strain evidence="3">CGMCC 1.7081</strain>
    </source>
</reference>
<sequence>MSRPTLLITGASAGIGAATARLAAERGYDLALNYRADREGVEAVAANVRATGARALILQADLSDPEAIETMFARLDRDFGQLDALVNNAGINEPIAQVVEMDHARLRRTFDINVIAPFLVAKQAVLRMQAQGDGGVIVNVSSAAARLGSANTFVDYAASKAAIDIFTKGLAEEVARDDIRVNAVRPGLIDTGIHAKAGDPERPERLIGGVPMGRTGSAEEVAEAILYLLSDRASYVTGTTLDVSGGR</sequence>
<dbReference type="PANTHER" id="PTHR43639">
    <property type="entry name" value="OXIDOREDUCTASE, SHORT-CHAIN DEHYDROGENASE/REDUCTASE FAMILY (AFU_ORTHOLOGUE AFUA_5G02870)"/>
    <property type="match status" value="1"/>
</dbReference>
<dbReference type="EMBL" id="BNAP01000007">
    <property type="protein sequence ID" value="GHG90787.1"/>
    <property type="molecule type" value="Genomic_DNA"/>
</dbReference>
<dbReference type="InterPro" id="IPR036291">
    <property type="entry name" value="NAD(P)-bd_dom_sf"/>
</dbReference>
<dbReference type="PRINTS" id="PR00081">
    <property type="entry name" value="GDHRDH"/>
</dbReference>
<evidence type="ECO:0000256" key="1">
    <source>
        <dbReference type="ARBA" id="ARBA00006484"/>
    </source>
</evidence>
<evidence type="ECO:0000313" key="3">
    <source>
        <dbReference type="EMBL" id="GHG90787.1"/>
    </source>
</evidence>
<name>A0A8J3H7P8_9RHOB</name>
<dbReference type="Gene3D" id="3.40.50.720">
    <property type="entry name" value="NAD(P)-binding Rossmann-like Domain"/>
    <property type="match status" value="1"/>
</dbReference>
<dbReference type="GO" id="GO:0016491">
    <property type="term" value="F:oxidoreductase activity"/>
    <property type="evidence" value="ECO:0007669"/>
    <property type="project" value="UniProtKB-KW"/>
</dbReference>
<comment type="caution">
    <text evidence="3">The sequence shown here is derived from an EMBL/GenBank/DDBJ whole genome shotgun (WGS) entry which is preliminary data.</text>
</comment>
<dbReference type="InterPro" id="IPR020904">
    <property type="entry name" value="Sc_DH/Rdtase_CS"/>
</dbReference>
<dbReference type="SUPFAM" id="SSF51735">
    <property type="entry name" value="NAD(P)-binding Rossmann-fold domains"/>
    <property type="match status" value="1"/>
</dbReference>
<dbReference type="Pfam" id="PF13561">
    <property type="entry name" value="adh_short_C2"/>
    <property type="match status" value="1"/>
</dbReference>
<accession>A0A8J3H7P8</accession>
<gene>
    <name evidence="3" type="ORF">GCM10010961_21720</name>
</gene>
<dbReference type="InterPro" id="IPR002347">
    <property type="entry name" value="SDR_fam"/>
</dbReference>
<organism evidence="3 4">
    <name type="scientific">Pseudodonghicola xiamenensis</name>
    <dbReference type="NCBI Taxonomy" id="337702"/>
    <lineage>
        <taxon>Bacteria</taxon>
        <taxon>Pseudomonadati</taxon>
        <taxon>Pseudomonadota</taxon>
        <taxon>Alphaproteobacteria</taxon>
        <taxon>Rhodobacterales</taxon>
        <taxon>Paracoccaceae</taxon>
        <taxon>Pseudodonghicola</taxon>
    </lineage>
</organism>
<dbReference type="PRINTS" id="PR00080">
    <property type="entry name" value="SDRFAMILY"/>
</dbReference>
<dbReference type="AlphaFoldDB" id="A0A8J3H7P8"/>